<sequence length="211" mass="24459">MEREDSYEALQAQNRMVADYLLAHASEKVPLEKCDSPIEDEFYWEFRKVVNPEVNVSRQVEIRTGLGLFRPDFVMEWPAGGRKIAVECDGKEFHEAERDARRDSAIVATRAIERVYRLKGADICWHPFEVIDLLGLCEPWLLSERGRLNLSARTLPISQRRESLRDWSMFFSGEAWRAYDSPNDSGDQVSEGLYPQRPIAIAWTHRFPPIT</sequence>
<reference evidence="1 2" key="1">
    <citation type="submission" date="2020-04" db="EMBL/GenBank/DDBJ databases">
        <title>Luteolibacter sp. G-1-1-1 isolated from soil.</title>
        <authorList>
            <person name="Dahal R.H."/>
        </authorList>
    </citation>
    <scope>NUCLEOTIDE SEQUENCE [LARGE SCALE GENOMIC DNA]</scope>
    <source>
        <strain evidence="1 2">G-1-1-1</strain>
    </source>
</reference>
<keyword evidence="2" id="KW-1185">Reference proteome</keyword>
<dbReference type="AlphaFoldDB" id="A0A858RIW1"/>
<evidence type="ECO:0000313" key="2">
    <source>
        <dbReference type="Proteomes" id="UP000501812"/>
    </source>
</evidence>
<dbReference type="EMBL" id="CP051774">
    <property type="protein sequence ID" value="QJE95993.1"/>
    <property type="molecule type" value="Genomic_DNA"/>
</dbReference>
<evidence type="ECO:0008006" key="3">
    <source>
        <dbReference type="Google" id="ProtNLM"/>
    </source>
</evidence>
<dbReference type="RefSeq" id="WP_169454306.1">
    <property type="nucleotide sequence ID" value="NZ_CP051774.1"/>
</dbReference>
<evidence type="ECO:0000313" key="1">
    <source>
        <dbReference type="EMBL" id="QJE95993.1"/>
    </source>
</evidence>
<accession>A0A858RIW1</accession>
<organism evidence="1 2">
    <name type="scientific">Luteolibacter luteus</name>
    <dbReference type="NCBI Taxonomy" id="2728835"/>
    <lineage>
        <taxon>Bacteria</taxon>
        <taxon>Pseudomonadati</taxon>
        <taxon>Verrucomicrobiota</taxon>
        <taxon>Verrucomicrobiia</taxon>
        <taxon>Verrucomicrobiales</taxon>
        <taxon>Verrucomicrobiaceae</taxon>
        <taxon>Luteolibacter</taxon>
    </lineage>
</organism>
<gene>
    <name evidence="1" type="ORF">HHL09_09425</name>
</gene>
<dbReference type="KEGG" id="luo:HHL09_09425"/>
<proteinExistence type="predicted"/>
<name>A0A858RIW1_9BACT</name>
<dbReference type="Proteomes" id="UP000501812">
    <property type="component" value="Chromosome"/>
</dbReference>
<protein>
    <recommendedName>
        <fullName evidence="3">DUF559 domain-containing protein</fullName>
    </recommendedName>
</protein>